<evidence type="ECO:0000313" key="2">
    <source>
        <dbReference type="Proteomes" id="UP000324209"/>
    </source>
</evidence>
<name>A0A5C1QNV9_9SPIO</name>
<dbReference type="RefSeq" id="WP_149486988.1">
    <property type="nucleotide sequence ID" value="NZ_CP036150.1"/>
</dbReference>
<dbReference type="Pfam" id="PF03690">
    <property type="entry name" value="MYG1_exonuc"/>
    <property type="match status" value="1"/>
</dbReference>
<organism evidence="1 2">
    <name type="scientific">Oceanispirochaeta crateris</name>
    <dbReference type="NCBI Taxonomy" id="2518645"/>
    <lineage>
        <taxon>Bacteria</taxon>
        <taxon>Pseudomonadati</taxon>
        <taxon>Spirochaetota</taxon>
        <taxon>Spirochaetia</taxon>
        <taxon>Spirochaetales</taxon>
        <taxon>Spirochaetaceae</taxon>
        <taxon>Oceanispirochaeta</taxon>
    </lineage>
</organism>
<protein>
    <recommendedName>
        <fullName evidence="3">MYG1 family protein</fullName>
    </recommendedName>
</protein>
<evidence type="ECO:0000313" key="1">
    <source>
        <dbReference type="EMBL" id="QEN08909.1"/>
    </source>
</evidence>
<accession>A0A5C1QNV9</accession>
<sequence>MRDQSFRIITHNGKAHMDELVAAALLCITRDKQPDEVIRMDSREAESFVKDSRMEPGDWVLDCGMVYDPERQLFDHHQDGNLDSTALLMFDEFFPELQESRFHESIRLLSRVDTKGLQSLNDFKDLDESKSYWSFSQKLLTKGFELDPVDALRMVSEVIKDSLQFEHMRNKALVWLESPEHTEIVEFGTYKVLNYLVLPPEELTSALRSADKEMVDEHEIIAVASFDDHNVKGKALFRTSHGQDLLDFTRCHPSQTVFCHPGGFLLKFISASDGEWMSLLEESLIPHYSISDKE</sequence>
<evidence type="ECO:0008006" key="3">
    <source>
        <dbReference type="Google" id="ProtNLM"/>
    </source>
</evidence>
<keyword evidence="2" id="KW-1185">Reference proteome</keyword>
<dbReference type="InterPro" id="IPR003226">
    <property type="entry name" value="MYG1_exonuclease"/>
</dbReference>
<reference evidence="1 2" key="1">
    <citation type="submission" date="2019-02" db="EMBL/GenBank/DDBJ databases">
        <title>Complete Genome Sequence and Methylome Analysis of free living Spirochaetas.</title>
        <authorList>
            <person name="Fomenkov A."/>
            <person name="Dubinina G."/>
            <person name="Leshcheva N."/>
            <person name="Mikheeva N."/>
            <person name="Grabovich M."/>
            <person name="Vincze T."/>
            <person name="Roberts R.J."/>
        </authorList>
    </citation>
    <scope>NUCLEOTIDE SEQUENCE [LARGE SCALE GENOMIC DNA]</scope>
    <source>
        <strain evidence="1 2">K2</strain>
    </source>
</reference>
<dbReference type="AlphaFoldDB" id="A0A5C1QNV9"/>
<dbReference type="Proteomes" id="UP000324209">
    <property type="component" value="Chromosome"/>
</dbReference>
<dbReference type="OrthoDB" id="183622at2"/>
<dbReference type="EMBL" id="CP036150">
    <property type="protein sequence ID" value="QEN08909.1"/>
    <property type="molecule type" value="Genomic_DNA"/>
</dbReference>
<proteinExistence type="predicted"/>
<dbReference type="KEGG" id="ock:EXM22_13245"/>
<gene>
    <name evidence="1" type="ORF">EXM22_13245</name>
</gene>